<proteinExistence type="predicted"/>
<sequence length="696" mass="76927">MEAIATLKLFLSSEEKDAILTSQDPVTKRFRQALRQRVTSRLAVPGLQAETITLGWWYPCAEYLSDAAMQYALEPTEELAAWLRSTTLTIARRPIGDWVGPWFRSHAEPLTGHLETAHVCWGVAAVLDLADDVFADAEQAEIREILYDKGVVLCRRWLQKNSHLANWRGILASGALVASAALGNENLLDEFTPELTRMAQAFQPDGSYGESLQYGNYLANALMLAYESLARKYPALATQLDIGAYGRGMGWMAQSMLYRKAMISWGDEPRARAVNFNDSAALFRPSGDLLLHVAARYDDPVQAGLARWIFQEYYEPSPTQGPHDLATFGMRNDWGFLTLPLLTKVGQALSPEATNLPLTASFSNGNTFVRDGWNGKSVLAIQGGNNDGVFAPGHLQGDLNSFMLAYNKERLLVDPGHSCYRNLIHGLESATQTHNSCTFLWSGTPVEQDSLGLQEDLAKIKLLEQQNVLARRLIRTDGTVGPPVERGGRLLHSERVGEVSWVVSEVAASYGSPIQEFTRCWLQVGPHVTFVIDRIRASEPVRTVWNWLLNNRDGQSIVQTNGNELTLHRHQSGLRLRQLGPAVLSGPVYGYVHDAYHPEPAQLGEGLPGSGLLFRHTDAQASTDVTRLSILIADDVAELDEWRITQDGNEVIVEKQALRIQLSGALAQPLALRIATGQNQVSITEETAGFVVKQRP</sequence>
<evidence type="ECO:0000313" key="2">
    <source>
        <dbReference type="Proteomes" id="UP001597469"/>
    </source>
</evidence>
<gene>
    <name evidence="1" type="ORF">ACFSUS_07415</name>
</gene>
<accession>A0ABW5M2Y9</accession>
<evidence type="ECO:0000313" key="1">
    <source>
        <dbReference type="EMBL" id="MFD2570456.1"/>
    </source>
</evidence>
<keyword evidence="2" id="KW-1185">Reference proteome</keyword>
<dbReference type="Gene3D" id="2.70.98.70">
    <property type="match status" value="1"/>
</dbReference>
<protein>
    <recommendedName>
        <fullName evidence="3">Heparinase</fullName>
    </recommendedName>
</protein>
<organism evidence="1 2">
    <name type="scientific">Spirosoma soli</name>
    <dbReference type="NCBI Taxonomy" id="1770529"/>
    <lineage>
        <taxon>Bacteria</taxon>
        <taxon>Pseudomonadati</taxon>
        <taxon>Bacteroidota</taxon>
        <taxon>Cytophagia</taxon>
        <taxon>Cytophagales</taxon>
        <taxon>Cytophagaceae</taxon>
        <taxon>Spirosoma</taxon>
    </lineage>
</organism>
<dbReference type="RefSeq" id="WP_381521139.1">
    <property type="nucleotide sequence ID" value="NZ_JBHULN010000003.1"/>
</dbReference>
<dbReference type="EMBL" id="JBHULN010000003">
    <property type="protein sequence ID" value="MFD2570456.1"/>
    <property type="molecule type" value="Genomic_DNA"/>
</dbReference>
<dbReference type="SUPFAM" id="SSF48230">
    <property type="entry name" value="Chondroitin AC/alginate lyase"/>
    <property type="match status" value="1"/>
</dbReference>
<dbReference type="InterPro" id="IPR008929">
    <property type="entry name" value="Chondroitin_lyas"/>
</dbReference>
<dbReference type="Gene3D" id="1.50.10.100">
    <property type="entry name" value="Chondroitin AC/alginate lyase"/>
    <property type="match status" value="1"/>
</dbReference>
<dbReference type="Proteomes" id="UP001597469">
    <property type="component" value="Unassembled WGS sequence"/>
</dbReference>
<comment type="caution">
    <text evidence="1">The sequence shown here is derived from an EMBL/GenBank/DDBJ whole genome shotgun (WGS) entry which is preliminary data.</text>
</comment>
<evidence type="ECO:0008006" key="3">
    <source>
        <dbReference type="Google" id="ProtNLM"/>
    </source>
</evidence>
<reference evidence="2" key="1">
    <citation type="journal article" date="2019" name="Int. J. Syst. Evol. Microbiol.">
        <title>The Global Catalogue of Microorganisms (GCM) 10K type strain sequencing project: providing services to taxonomists for standard genome sequencing and annotation.</title>
        <authorList>
            <consortium name="The Broad Institute Genomics Platform"/>
            <consortium name="The Broad Institute Genome Sequencing Center for Infectious Disease"/>
            <person name="Wu L."/>
            <person name="Ma J."/>
        </authorList>
    </citation>
    <scope>NUCLEOTIDE SEQUENCE [LARGE SCALE GENOMIC DNA]</scope>
    <source>
        <strain evidence="2">KCTC 42805</strain>
    </source>
</reference>
<name>A0ABW5M2Y9_9BACT</name>